<dbReference type="AlphaFoldDB" id="A0A1E3KBM6"/>
<organism evidence="3 4">
    <name type="scientific">Cryptococcus amylolentus CBS 6273</name>
    <dbReference type="NCBI Taxonomy" id="1296118"/>
    <lineage>
        <taxon>Eukaryota</taxon>
        <taxon>Fungi</taxon>
        <taxon>Dikarya</taxon>
        <taxon>Basidiomycota</taxon>
        <taxon>Agaricomycotina</taxon>
        <taxon>Tremellomycetes</taxon>
        <taxon>Tremellales</taxon>
        <taxon>Cryptococcaceae</taxon>
        <taxon>Cryptococcus</taxon>
    </lineage>
</organism>
<evidence type="ECO:0000256" key="1">
    <source>
        <dbReference type="SAM" id="Coils"/>
    </source>
</evidence>
<reference evidence="3 4" key="1">
    <citation type="submission" date="2016-06" db="EMBL/GenBank/DDBJ databases">
        <title>Evolution of pathogenesis and genome organization in the Tremellales.</title>
        <authorList>
            <person name="Cuomo C."/>
            <person name="Litvintseva A."/>
            <person name="Heitman J."/>
            <person name="Chen Y."/>
            <person name="Sun S."/>
            <person name="Springer D."/>
            <person name="Dromer F."/>
            <person name="Young S."/>
            <person name="Zeng Q."/>
            <person name="Chapman S."/>
            <person name="Gujja S."/>
            <person name="Saif S."/>
            <person name="Birren B."/>
        </authorList>
    </citation>
    <scope>NUCLEOTIDE SEQUENCE [LARGE SCALE GENOMIC DNA]</scope>
    <source>
        <strain evidence="3 4">CBS 6273</strain>
    </source>
</reference>
<comment type="caution">
    <text evidence="3">The sequence shown here is derived from an EMBL/GenBank/DDBJ whole genome shotgun (WGS) entry which is preliminary data.</text>
</comment>
<dbReference type="EMBL" id="MEKH01000003">
    <property type="protein sequence ID" value="ODO10273.1"/>
    <property type="molecule type" value="Genomic_DNA"/>
</dbReference>
<protein>
    <submittedName>
        <fullName evidence="3">Uncharacterized protein</fullName>
    </submittedName>
</protein>
<feature type="coiled-coil region" evidence="1">
    <location>
        <begin position="27"/>
        <end position="64"/>
    </location>
</feature>
<evidence type="ECO:0000313" key="4">
    <source>
        <dbReference type="Proteomes" id="UP000095149"/>
    </source>
</evidence>
<proteinExistence type="predicted"/>
<sequence length="240" mass="27225">MSQCSPKNVGPEIIALQRQLQLASYAQDALHDENERLRVRYEELQQVLAGIEQAKERREKRENEDGIWEGKWKKLKRGLQEVRDSEARKVPSRSTHDISFSSTENAAAPYSDKHPIRPSSKKQRRRVVSPSDSEDEGAMKVLRATLPRILFEGQSGTKSAVARDLRSLPPPETPSANCQYRPYNLAKALIRFVILPGAGVDLEDFGRKGLRNCSFYLRVKEALDEGKLYYEALGLSEEEV</sequence>
<keyword evidence="1" id="KW-0175">Coiled coil</keyword>
<evidence type="ECO:0000256" key="2">
    <source>
        <dbReference type="SAM" id="MobiDB-lite"/>
    </source>
</evidence>
<evidence type="ECO:0000313" key="3">
    <source>
        <dbReference type="EMBL" id="ODO10273.1"/>
    </source>
</evidence>
<feature type="region of interest" description="Disordered" evidence="2">
    <location>
        <begin position="82"/>
        <end position="138"/>
    </location>
</feature>
<gene>
    <name evidence="3" type="ORF">I350_02502</name>
</gene>
<accession>A0A1E3KBM6</accession>
<dbReference type="Proteomes" id="UP000095149">
    <property type="component" value="Unassembled WGS sequence"/>
</dbReference>
<name>A0A1E3KBM6_9TREE</name>